<organism evidence="6 7">
    <name type="scientific">Stakelama pacifica</name>
    <dbReference type="NCBI Taxonomy" id="517720"/>
    <lineage>
        <taxon>Bacteria</taxon>
        <taxon>Pseudomonadati</taxon>
        <taxon>Pseudomonadota</taxon>
        <taxon>Alphaproteobacteria</taxon>
        <taxon>Sphingomonadales</taxon>
        <taxon>Sphingomonadaceae</taxon>
        <taxon>Stakelama</taxon>
    </lineage>
</organism>
<dbReference type="GO" id="GO:0005829">
    <property type="term" value="C:cytosol"/>
    <property type="evidence" value="ECO:0007669"/>
    <property type="project" value="TreeGrafter"/>
</dbReference>
<evidence type="ECO:0000259" key="3">
    <source>
        <dbReference type="Pfam" id="PF02538"/>
    </source>
</evidence>
<comment type="similarity">
    <text evidence="1">Belongs to the oxoprolinase family.</text>
</comment>
<dbReference type="InterPro" id="IPR049517">
    <property type="entry name" value="ACX-like_C"/>
</dbReference>
<evidence type="ECO:0000256" key="1">
    <source>
        <dbReference type="ARBA" id="ARBA00010403"/>
    </source>
</evidence>
<comment type="caution">
    <text evidence="6">The sequence shown here is derived from an EMBL/GenBank/DDBJ whole genome shotgun (WGS) entry which is preliminary data.</text>
</comment>
<dbReference type="InterPro" id="IPR003692">
    <property type="entry name" value="Hydantoinase_B"/>
</dbReference>
<feature type="domain" description="Hydantoinase A/oxoprolinase" evidence="2">
    <location>
        <begin position="207"/>
        <end position="494"/>
    </location>
</feature>
<dbReference type="GO" id="GO:0017168">
    <property type="term" value="F:5-oxoprolinase (ATP-hydrolyzing) activity"/>
    <property type="evidence" value="ECO:0007669"/>
    <property type="project" value="TreeGrafter"/>
</dbReference>
<accession>A0A4R6FBQ0</accession>
<protein>
    <submittedName>
        <fullName evidence="6">5-oxoprolinase (ATP-hydrolysing)</fullName>
    </submittedName>
</protein>
<evidence type="ECO:0000259" key="4">
    <source>
        <dbReference type="Pfam" id="PF05378"/>
    </source>
</evidence>
<dbReference type="InterPro" id="IPR008040">
    <property type="entry name" value="Hydant_A_N"/>
</dbReference>
<dbReference type="Pfam" id="PF19278">
    <property type="entry name" value="Hydant_A_C"/>
    <property type="match status" value="1"/>
</dbReference>
<dbReference type="Pfam" id="PF05378">
    <property type="entry name" value="Hydant_A_N"/>
    <property type="match status" value="1"/>
</dbReference>
<dbReference type="Pfam" id="PF01968">
    <property type="entry name" value="Hydantoinase_A"/>
    <property type="match status" value="1"/>
</dbReference>
<dbReference type="GO" id="GO:0006749">
    <property type="term" value="P:glutathione metabolic process"/>
    <property type="evidence" value="ECO:0007669"/>
    <property type="project" value="TreeGrafter"/>
</dbReference>
<sequence>MVAERCAMTHWHFWIDRGGTFTDVVARRPDGRIETAKLLSENPGHYDDAAVAAIRQLTGVASGDLPPADIRIGTTVATNALLERNGEPTLLAITRGFGDALRIGYQDRPDIFALAVERPAPLYTDVVEIDERVTAGGEVVQAPDARAVRESLAAAYDRGLRAIAIVLMHGFRYPAHEAALADIAREVGFTQVSVSHQVSPLIKLVARGDTSVVDASLSPVLGRYVVGLEKALGEGQHPLFMQSNGGLTDGRSFSGKDALLSGPAGGIVGMATTAEQAGFDRVIGFDMGGTSTDVSLYAGEYERRHDAVLGGVRVATPMLRIDTVAAGGGSVCNLSLGRLVVGPQSAGAVPGPACYRQGGPLTVTDCNLVLGKIQPEHFPHVFGPDGDQPLDRAGSEARLSELAARVEAETGQRLDGQALAEGLIAIAVANMAKAIKSISVARGHDPADYVLTSFGGAGGQHACLVADALGIRRVMIHPLAGVLSAYGMGLAKRRVMRERTVSLPLGDDAARAEATAALEAEARAALREQGVGDDTISIEASAQLRHARADFGIAVRLDTPEAMKAAFDAAFRRQFGFVVDDDLVVDLLRVEAISGAVAAPSAVTELPARSAPALAEIALFSGGKTHQAPLFDRTALAADTTIPGPAVIVDPSATTVVEPGWSATVDPHGSLILTRHLPVARPAADGSADSSVDPVRLELFAGLFMGLAEEMGAALQRSAASVNIRERLDFSCALFDAGGNLIANAPHIPVHLGSMGDSIRTIIARRGDGADGRGIRRGDVYALNNPYEGGTHLPDITVIMPVFVGDAAEPSFFTAARGHHADIGGMTPGSMPPDSTTIVEEGIIFDNVLIVDEGRFCDAEIRALLASGEYPARSIAQNIADLSAQVAACRRGADGLVALAESHGAEVVQAYMAHLQDHAAGAVETLIGTLAEGDFDYELDNGARVRVSVRLDRTARKAVVDFTGTSDQLPNNFNAPRAVVRAAVLYVLRTLVDLPIPLNDGFLRPVDIVVPEGSMLNPQYPAAVVAGNVETSQVVTDVLFGALGVLAASQGTMNNLTFGDDSKYQYYETICGGAGAGADFDGCDAIQTHMTNSRLTDPEVLETRFPVLVDSFAIRRGSGGAGQHRGGDGTVRRLRFRAAMHAAILSNRRRVPPFGLHGGGAGAPGLNRIECADGRVEPLAGTGVGVMAPGDVLVIETPGGGGYGRAD</sequence>
<evidence type="ECO:0000313" key="6">
    <source>
        <dbReference type="EMBL" id="TDN78599.1"/>
    </source>
</evidence>
<dbReference type="AlphaFoldDB" id="A0A4R6FBQ0"/>
<keyword evidence="7" id="KW-1185">Reference proteome</keyword>
<reference evidence="6 7" key="1">
    <citation type="submission" date="2019-03" db="EMBL/GenBank/DDBJ databases">
        <title>Genomic Encyclopedia of Type Strains, Phase IV (KMG-IV): sequencing the most valuable type-strain genomes for metagenomic binning, comparative biology and taxonomic classification.</title>
        <authorList>
            <person name="Goeker M."/>
        </authorList>
    </citation>
    <scope>NUCLEOTIDE SEQUENCE [LARGE SCALE GENOMIC DNA]</scope>
    <source>
        <strain evidence="6 7">DSM 25059</strain>
    </source>
</reference>
<dbReference type="InterPro" id="IPR002821">
    <property type="entry name" value="Hydantoinase_A"/>
</dbReference>
<dbReference type="Pfam" id="PF02538">
    <property type="entry name" value="Hydantoinase_B"/>
    <property type="match status" value="1"/>
</dbReference>
<dbReference type="Proteomes" id="UP000295493">
    <property type="component" value="Unassembled WGS sequence"/>
</dbReference>
<dbReference type="EMBL" id="SNWD01000016">
    <property type="protein sequence ID" value="TDN78599.1"/>
    <property type="molecule type" value="Genomic_DNA"/>
</dbReference>
<evidence type="ECO:0000313" key="7">
    <source>
        <dbReference type="Proteomes" id="UP000295493"/>
    </source>
</evidence>
<gene>
    <name evidence="6" type="ORF">EV664_11642</name>
</gene>
<feature type="domain" description="Hydantoinase B/oxoprolinase" evidence="3">
    <location>
        <begin position="693"/>
        <end position="1205"/>
    </location>
</feature>
<evidence type="ECO:0000259" key="2">
    <source>
        <dbReference type="Pfam" id="PF01968"/>
    </source>
</evidence>
<dbReference type="InterPro" id="IPR045079">
    <property type="entry name" value="Oxoprolinase-like"/>
</dbReference>
<evidence type="ECO:0000259" key="5">
    <source>
        <dbReference type="Pfam" id="PF19278"/>
    </source>
</evidence>
<proteinExistence type="inferred from homology"/>
<feature type="domain" description="Hydantoinase/oxoprolinase N-terminal" evidence="4">
    <location>
        <begin position="12"/>
        <end position="188"/>
    </location>
</feature>
<name>A0A4R6FBQ0_9SPHN</name>
<dbReference type="PANTHER" id="PTHR11365:SF23">
    <property type="entry name" value="HYPOTHETICAL 5-OXOPROLINASE (EUROFUNG)-RELATED"/>
    <property type="match status" value="1"/>
</dbReference>
<feature type="domain" description="Acetophenone carboxylase-like C-terminal" evidence="5">
    <location>
        <begin position="599"/>
        <end position="669"/>
    </location>
</feature>
<dbReference type="PANTHER" id="PTHR11365">
    <property type="entry name" value="5-OXOPROLINASE RELATED"/>
    <property type="match status" value="1"/>
</dbReference>